<dbReference type="SUPFAM" id="SSF52540">
    <property type="entry name" value="P-loop containing nucleoside triphosphate hydrolases"/>
    <property type="match status" value="1"/>
</dbReference>
<dbReference type="InterPro" id="IPR003959">
    <property type="entry name" value="ATPase_AAA_core"/>
</dbReference>
<dbReference type="OrthoDB" id="10042665at2759"/>
<gene>
    <name evidence="2" type="ORF">BJ508DRAFT_191712</name>
</gene>
<evidence type="ECO:0000313" key="2">
    <source>
        <dbReference type="EMBL" id="RPA77319.1"/>
    </source>
</evidence>
<keyword evidence="2" id="KW-0378">Hydrolase</keyword>
<dbReference type="PANTHER" id="PTHR46411:SF3">
    <property type="entry name" value="AAA+ ATPASE DOMAIN-CONTAINING PROTEIN"/>
    <property type="match status" value="1"/>
</dbReference>
<dbReference type="Pfam" id="PF00004">
    <property type="entry name" value="AAA"/>
    <property type="match status" value="1"/>
</dbReference>
<keyword evidence="3" id="KW-1185">Reference proteome</keyword>
<dbReference type="InterPro" id="IPR054289">
    <property type="entry name" value="DUF7025"/>
</dbReference>
<protein>
    <submittedName>
        <fullName evidence="2">P-loop containing nucleoside triphosphate hydrolase protein</fullName>
    </submittedName>
</protein>
<evidence type="ECO:0000313" key="3">
    <source>
        <dbReference type="Proteomes" id="UP000275078"/>
    </source>
</evidence>
<proteinExistence type="predicted"/>
<dbReference type="PANTHER" id="PTHR46411">
    <property type="entry name" value="FAMILY ATPASE, PUTATIVE-RELATED"/>
    <property type="match status" value="1"/>
</dbReference>
<dbReference type="GO" id="GO:0005524">
    <property type="term" value="F:ATP binding"/>
    <property type="evidence" value="ECO:0007669"/>
    <property type="project" value="InterPro"/>
</dbReference>
<organism evidence="2 3">
    <name type="scientific">Ascobolus immersus RN42</name>
    <dbReference type="NCBI Taxonomy" id="1160509"/>
    <lineage>
        <taxon>Eukaryota</taxon>
        <taxon>Fungi</taxon>
        <taxon>Dikarya</taxon>
        <taxon>Ascomycota</taxon>
        <taxon>Pezizomycotina</taxon>
        <taxon>Pezizomycetes</taxon>
        <taxon>Pezizales</taxon>
        <taxon>Ascobolaceae</taxon>
        <taxon>Ascobolus</taxon>
    </lineage>
</organism>
<dbReference type="SMART" id="SM00382">
    <property type="entry name" value="AAA"/>
    <property type="match status" value="1"/>
</dbReference>
<sequence>SERKAKAEERKQLEHAIVMRKHFTHKGALSSSEMVINSRHILSVLPKVVKYYPRQPDLASVGLTISHPFGVLFHHWEELERFEEEEDLDATTRLHLNFLLSVLDSECKEERKRLTRITSTGHITFSLLWCIYKPGDLVYAPGKNELYRFTDFMYDADPMGDYFCAMIERSNFDGVKAGRESTSLRVYERELGGSKGIKAITNLKFFPLKFTTSEFQQQIVAECTARGLRSRALRDVTVKRYSGAVEALRRPPHEFFSADRSDYSGQLIEATVEGRVIIDALGFHEENYGYRPTQTWESDDPSLLPRDVFGFAPGGKLWCRLNVDLIRDPVWDSDAFGKLVLPNAPKRVIKALASSHQWPEGSTRDAQAAKGKGLVILLHGAPGTGKTMTAETVAEHTNRALVVISSGELGTEVDQINSNLDSFLQNAARWKAVVLIDEADVFLEKRLSHGANRLEQNGLVAVFLRHLEYFQGILFLTSNRDKDFDPAIKSRIHLSLKFSPPDRRTRQTLWKQALSAIPPEEVGYDLEAVLELVDDMDLNGREISNAIRTMRTLAR</sequence>
<feature type="domain" description="AAA+ ATPase" evidence="1">
    <location>
        <begin position="372"/>
        <end position="498"/>
    </location>
</feature>
<dbReference type="Gene3D" id="3.40.50.300">
    <property type="entry name" value="P-loop containing nucleotide triphosphate hydrolases"/>
    <property type="match status" value="1"/>
</dbReference>
<feature type="non-terminal residue" evidence="2">
    <location>
        <position position="1"/>
    </location>
</feature>
<dbReference type="EMBL" id="ML119728">
    <property type="protein sequence ID" value="RPA77319.1"/>
    <property type="molecule type" value="Genomic_DNA"/>
</dbReference>
<dbReference type="AlphaFoldDB" id="A0A3N4HUG7"/>
<feature type="non-terminal residue" evidence="2">
    <location>
        <position position="555"/>
    </location>
</feature>
<dbReference type="InterPro" id="IPR027417">
    <property type="entry name" value="P-loop_NTPase"/>
</dbReference>
<accession>A0A3N4HUG7</accession>
<evidence type="ECO:0000259" key="1">
    <source>
        <dbReference type="SMART" id="SM00382"/>
    </source>
</evidence>
<dbReference type="Pfam" id="PF22942">
    <property type="entry name" value="DUF7025"/>
    <property type="match status" value="1"/>
</dbReference>
<dbReference type="CDD" id="cd19481">
    <property type="entry name" value="RecA-like_protease"/>
    <property type="match status" value="1"/>
</dbReference>
<reference evidence="2 3" key="1">
    <citation type="journal article" date="2018" name="Nat. Ecol. Evol.">
        <title>Pezizomycetes genomes reveal the molecular basis of ectomycorrhizal truffle lifestyle.</title>
        <authorList>
            <person name="Murat C."/>
            <person name="Payen T."/>
            <person name="Noel B."/>
            <person name="Kuo A."/>
            <person name="Morin E."/>
            <person name="Chen J."/>
            <person name="Kohler A."/>
            <person name="Krizsan K."/>
            <person name="Balestrini R."/>
            <person name="Da Silva C."/>
            <person name="Montanini B."/>
            <person name="Hainaut M."/>
            <person name="Levati E."/>
            <person name="Barry K.W."/>
            <person name="Belfiori B."/>
            <person name="Cichocki N."/>
            <person name="Clum A."/>
            <person name="Dockter R.B."/>
            <person name="Fauchery L."/>
            <person name="Guy J."/>
            <person name="Iotti M."/>
            <person name="Le Tacon F."/>
            <person name="Lindquist E.A."/>
            <person name="Lipzen A."/>
            <person name="Malagnac F."/>
            <person name="Mello A."/>
            <person name="Molinier V."/>
            <person name="Miyauchi S."/>
            <person name="Poulain J."/>
            <person name="Riccioni C."/>
            <person name="Rubini A."/>
            <person name="Sitrit Y."/>
            <person name="Splivallo R."/>
            <person name="Traeger S."/>
            <person name="Wang M."/>
            <person name="Zifcakova L."/>
            <person name="Wipf D."/>
            <person name="Zambonelli A."/>
            <person name="Paolocci F."/>
            <person name="Nowrousian M."/>
            <person name="Ottonello S."/>
            <person name="Baldrian P."/>
            <person name="Spatafora J.W."/>
            <person name="Henrissat B."/>
            <person name="Nagy L.G."/>
            <person name="Aury J.M."/>
            <person name="Wincker P."/>
            <person name="Grigoriev I.V."/>
            <person name="Bonfante P."/>
            <person name="Martin F.M."/>
        </authorList>
    </citation>
    <scope>NUCLEOTIDE SEQUENCE [LARGE SCALE GENOMIC DNA]</scope>
    <source>
        <strain evidence="2 3">RN42</strain>
    </source>
</reference>
<dbReference type="Proteomes" id="UP000275078">
    <property type="component" value="Unassembled WGS sequence"/>
</dbReference>
<dbReference type="STRING" id="1160509.A0A3N4HUG7"/>
<dbReference type="GO" id="GO:0016887">
    <property type="term" value="F:ATP hydrolysis activity"/>
    <property type="evidence" value="ECO:0007669"/>
    <property type="project" value="InterPro"/>
</dbReference>
<dbReference type="InterPro" id="IPR003593">
    <property type="entry name" value="AAA+_ATPase"/>
</dbReference>
<name>A0A3N4HUG7_ASCIM</name>